<dbReference type="EMBL" id="BGZK01000584">
    <property type="protein sequence ID" value="GBP51593.1"/>
    <property type="molecule type" value="Genomic_DNA"/>
</dbReference>
<comment type="caution">
    <text evidence="2">The sequence shown here is derived from an EMBL/GenBank/DDBJ whole genome shotgun (WGS) entry which is preliminary data.</text>
</comment>
<reference evidence="2 3" key="1">
    <citation type="journal article" date="2019" name="Commun. Biol.">
        <title>The bagworm genome reveals a unique fibroin gene that provides high tensile strength.</title>
        <authorList>
            <person name="Kono N."/>
            <person name="Nakamura H."/>
            <person name="Ohtoshi R."/>
            <person name="Tomita M."/>
            <person name="Numata K."/>
            <person name="Arakawa K."/>
        </authorList>
    </citation>
    <scope>NUCLEOTIDE SEQUENCE [LARGE SCALE GENOMIC DNA]</scope>
</reference>
<evidence type="ECO:0000256" key="1">
    <source>
        <dbReference type="SAM" id="MobiDB-lite"/>
    </source>
</evidence>
<gene>
    <name evidence="2" type="ORF">EVAR_42776_1</name>
</gene>
<keyword evidence="3" id="KW-1185">Reference proteome</keyword>
<proteinExistence type="predicted"/>
<accession>A0A4C1WKP6</accession>
<name>A0A4C1WKP6_EUMVA</name>
<evidence type="ECO:0000313" key="3">
    <source>
        <dbReference type="Proteomes" id="UP000299102"/>
    </source>
</evidence>
<dbReference type="Proteomes" id="UP000299102">
    <property type="component" value="Unassembled WGS sequence"/>
</dbReference>
<dbReference type="AlphaFoldDB" id="A0A4C1WKP6"/>
<feature type="region of interest" description="Disordered" evidence="1">
    <location>
        <begin position="19"/>
        <end position="50"/>
    </location>
</feature>
<sequence>MVLEIYVLSSRCTAGPPYSFASGRRGGAARRSSSERHSPRPDIGQISSYVGGGGAKKVRVLLTNANIKNASANRHNVNTASACARPSPDVQLLKVTSAVSLTRARCRNPPNDIDDEFHNNLNPRSGARGDAAARRCNRFSWRYVCARNADRPLLCQLDA</sequence>
<evidence type="ECO:0000313" key="2">
    <source>
        <dbReference type="EMBL" id="GBP51593.1"/>
    </source>
</evidence>
<protein>
    <submittedName>
        <fullName evidence="2">Uncharacterized protein</fullName>
    </submittedName>
</protein>
<organism evidence="2 3">
    <name type="scientific">Eumeta variegata</name>
    <name type="common">Bagworm moth</name>
    <name type="synonym">Eumeta japonica</name>
    <dbReference type="NCBI Taxonomy" id="151549"/>
    <lineage>
        <taxon>Eukaryota</taxon>
        <taxon>Metazoa</taxon>
        <taxon>Ecdysozoa</taxon>
        <taxon>Arthropoda</taxon>
        <taxon>Hexapoda</taxon>
        <taxon>Insecta</taxon>
        <taxon>Pterygota</taxon>
        <taxon>Neoptera</taxon>
        <taxon>Endopterygota</taxon>
        <taxon>Lepidoptera</taxon>
        <taxon>Glossata</taxon>
        <taxon>Ditrysia</taxon>
        <taxon>Tineoidea</taxon>
        <taxon>Psychidae</taxon>
        <taxon>Oiketicinae</taxon>
        <taxon>Eumeta</taxon>
    </lineage>
</organism>